<organism evidence="1 2">
    <name type="scientific">Streptomyces violaceusniger</name>
    <dbReference type="NCBI Taxonomy" id="68280"/>
    <lineage>
        <taxon>Bacteria</taxon>
        <taxon>Bacillati</taxon>
        <taxon>Actinomycetota</taxon>
        <taxon>Actinomycetes</taxon>
        <taxon>Kitasatosporales</taxon>
        <taxon>Streptomycetaceae</taxon>
        <taxon>Streptomyces</taxon>
        <taxon>Streptomyces violaceusniger group</taxon>
    </lineage>
</organism>
<accession>A0A0X3WXW0</accession>
<dbReference type="Proteomes" id="UP000053413">
    <property type="component" value="Unassembled WGS sequence"/>
</dbReference>
<sequence>MVAGPVVGDIGQGPVVEAVPLAPAPAESFCRAHLGGFLTSASARNLPARAVVIWWSQAKAST</sequence>
<proteinExistence type="predicted"/>
<gene>
    <name evidence="1" type="ORF">ADL28_15520</name>
</gene>
<name>A0A0X3WXW0_STRVO</name>
<dbReference type="EMBL" id="LLZJ01000166">
    <property type="protein sequence ID" value="KUL61651.1"/>
    <property type="molecule type" value="Genomic_DNA"/>
</dbReference>
<evidence type="ECO:0000313" key="2">
    <source>
        <dbReference type="Proteomes" id="UP000053413"/>
    </source>
</evidence>
<comment type="caution">
    <text evidence="1">The sequence shown here is derived from an EMBL/GenBank/DDBJ whole genome shotgun (WGS) entry which is preliminary data.</text>
</comment>
<protein>
    <submittedName>
        <fullName evidence="1">Uncharacterized protein</fullName>
    </submittedName>
</protein>
<reference evidence="2" key="1">
    <citation type="submission" date="2015-10" db="EMBL/GenBank/DDBJ databases">
        <authorList>
            <person name="Ju K.-S."/>
            <person name="Doroghazi J.R."/>
            <person name="Metcalf W.W."/>
        </authorList>
    </citation>
    <scope>NUCLEOTIDE SEQUENCE [LARGE SCALE GENOMIC DNA]</scope>
    <source>
        <strain evidence="2">NRRL F-8817</strain>
    </source>
</reference>
<dbReference type="AlphaFoldDB" id="A0A0X3WXW0"/>
<evidence type="ECO:0000313" key="1">
    <source>
        <dbReference type="EMBL" id="KUL61651.1"/>
    </source>
</evidence>